<dbReference type="Pfam" id="PF09912">
    <property type="entry name" value="DUF2141"/>
    <property type="match status" value="1"/>
</dbReference>
<evidence type="ECO:0000313" key="2">
    <source>
        <dbReference type="EMBL" id="ALZ82726.1"/>
    </source>
</evidence>
<feature type="signal peptide" evidence="1">
    <location>
        <begin position="1"/>
        <end position="18"/>
    </location>
</feature>
<accession>A0A0U4VZ56</accession>
<feature type="chain" id="PRO_5006853239" description="DUF2141 domain-containing protein" evidence="1">
    <location>
        <begin position="19"/>
        <end position="136"/>
    </location>
</feature>
<dbReference type="KEGG" id="por:APT59_00345"/>
<dbReference type="OrthoDB" id="9788332at2"/>
<dbReference type="EMBL" id="CP013987">
    <property type="protein sequence ID" value="ALZ82726.1"/>
    <property type="molecule type" value="Genomic_DNA"/>
</dbReference>
<evidence type="ECO:0000313" key="3">
    <source>
        <dbReference type="Proteomes" id="UP000064137"/>
    </source>
</evidence>
<sequence>MKSLLLVAGLCLSGVLHAAELQVRVETVDASGGQLLLAVFASEDAWKEHKTPVAQAHIAAQPGVQEQRFELPPGRYAVSVIHDSNSNSTLDTNFIGMPTEQYGYSNNPPLRMRMATFEECAFTLPAAGLQQQVTLR</sequence>
<evidence type="ECO:0008006" key="4">
    <source>
        <dbReference type="Google" id="ProtNLM"/>
    </source>
</evidence>
<evidence type="ECO:0000256" key="1">
    <source>
        <dbReference type="SAM" id="SignalP"/>
    </source>
</evidence>
<protein>
    <recommendedName>
        <fullName evidence="4">DUF2141 domain-containing protein</fullName>
    </recommendedName>
</protein>
<keyword evidence="1" id="KW-0732">Signal</keyword>
<gene>
    <name evidence="2" type="ORF">APT59_00345</name>
</gene>
<dbReference type="InterPro" id="IPR018673">
    <property type="entry name" value="DUF2141"/>
</dbReference>
<proteinExistence type="predicted"/>
<dbReference type="Proteomes" id="UP000064137">
    <property type="component" value="Chromosome"/>
</dbReference>
<organism evidence="2 3">
    <name type="scientific">Pseudomonas oryzihabitans</name>
    <dbReference type="NCBI Taxonomy" id="47885"/>
    <lineage>
        <taxon>Bacteria</taxon>
        <taxon>Pseudomonadati</taxon>
        <taxon>Pseudomonadota</taxon>
        <taxon>Gammaproteobacteria</taxon>
        <taxon>Pseudomonadales</taxon>
        <taxon>Pseudomonadaceae</taxon>
        <taxon>Pseudomonas</taxon>
    </lineage>
</organism>
<dbReference type="RefSeq" id="WP_059313038.1">
    <property type="nucleotide sequence ID" value="NZ_CP013987.1"/>
</dbReference>
<reference evidence="2 3" key="1">
    <citation type="submission" date="2016-01" db="EMBL/GenBank/DDBJ databases">
        <title>Annotation of Pseudomonas oryzihabitans USDA-ARS-USMARC-56511.</title>
        <authorList>
            <person name="Harhay G.P."/>
            <person name="Harhay D.M."/>
            <person name="Smith T.P.L."/>
            <person name="Bono J.L."/>
            <person name="Heaton M.P."/>
            <person name="Clawson M.L."/>
            <person name="Chitko-Mckown C.G."/>
            <person name="Capik S.F."/>
            <person name="DeDonder K.D."/>
            <person name="Apley M.D."/>
            <person name="Lubbers B.V."/>
            <person name="White B.J."/>
            <person name="Larson R.L."/>
        </authorList>
    </citation>
    <scope>NUCLEOTIDE SEQUENCE [LARGE SCALE GENOMIC DNA]</scope>
    <source>
        <strain evidence="2 3">USDA-ARS-USMARC-56511</strain>
    </source>
</reference>
<dbReference type="AlphaFoldDB" id="A0A0U4VZ56"/>
<name>A0A0U4VZ56_9PSED</name>